<feature type="transmembrane region" description="Helical" evidence="5">
    <location>
        <begin position="54"/>
        <end position="73"/>
    </location>
</feature>
<dbReference type="EMBL" id="CAMXCT030006805">
    <property type="protein sequence ID" value="CAL4807676.1"/>
    <property type="molecule type" value="Genomic_DNA"/>
</dbReference>
<feature type="transmembrane region" description="Helical" evidence="5">
    <location>
        <begin position="201"/>
        <end position="229"/>
    </location>
</feature>
<comment type="subcellular location">
    <subcellularLocation>
        <location evidence="5">Endoplasmic reticulum membrane</location>
        <topology evidence="5">Multi-pass membrane protein</topology>
    </subcellularLocation>
    <subcellularLocation>
        <location evidence="1">Membrane</location>
        <topology evidence="1">Multi-pass membrane protein</topology>
    </subcellularLocation>
</comment>
<keyword evidence="2 5" id="KW-0812">Transmembrane</keyword>
<evidence type="ECO:0000313" key="6">
    <source>
        <dbReference type="EMBL" id="CAI4020364.1"/>
    </source>
</evidence>
<keyword evidence="5" id="KW-0256">Endoplasmic reticulum</keyword>
<evidence type="ECO:0000256" key="2">
    <source>
        <dbReference type="ARBA" id="ARBA00022692"/>
    </source>
</evidence>
<keyword evidence="3 5" id="KW-1133">Transmembrane helix</keyword>
<evidence type="ECO:0000256" key="4">
    <source>
        <dbReference type="ARBA" id="ARBA00023136"/>
    </source>
</evidence>
<gene>
    <name evidence="6" type="ORF">C1SCF055_LOCUS44784</name>
</gene>
<comment type="similarity">
    <text evidence="5">Belongs to the class VI-like SAM-binding methyltransferase superfamily. Isoprenylcysteine carboxyl methyltransferase family.</text>
</comment>
<dbReference type="GO" id="GO:0032259">
    <property type="term" value="P:methylation"/>
    <property type="evidence" value="ECO:0007669"/>
    <property type="project" value="UniProtKB-KW"/>
</dbReference>
<dbReference type="GO" id="GO:0004671">
    <property type="term" value="F:protein C-terminal S-isoprenylcysteine carboxyl O-methyltransferase activity"/>
    <property type="evidence" value="ECO:0007669"/>
    <property type="project" value="UniProtKB-EC"/>
</dbReference>
<keyword evidence="5" id="KW-0808">Transferase</keyword>
<evidence type="ECO:0000313" key="7">
    <source>
        <dbReference type="EMBL" id="CAL4807676.1"/>
    </source>
</evidence>
<dbReference type="GO" id="GO:0005789">
    <property type="term" value="C:endoplasmic reticulum membrane"/>
    <property type="evidence" value="ECO:0007669"/>
    <property type="project" value="UniProtKB-SubCell"/>
</dbReference>
<proteinExistence type="inferred from homology"/>
<organism evidence="6">
    <name type="scientific">Cladocopium goreaui</name>
    <dbReference type="NCBI Taxonomy" id="2562237"/>
    <lineage>
        <taxon>Eukaryota</taxon>
        <taxon>Sar</taxon>
        <taxon>Alveolata</taxon>
        <taxon>Dinophyceae</taxon>
        <taxon>Suessiales</taxon>
        <taxon>Symbiodiniaceae</taxon>
        <taxon>Cladocopium</taxon>
    </lineage>
</organism>
<protein>
    <recommendedName>
        <fullName evidence="5">Protein-S-isoprenylcysteine O-methyltransferase</fullName>
        <ecNumber evidence="5">2.1.1.100</ecNumber>
    </recommendedName>
</protein>
<feature type="transmembrane region" description="Helical" evidence="5">
    <location>
        <begin position="124"/>
        <end position="143"/>
    </location>
</feature>
<dbReference type="EMBL" id="CAMXCT010006805">
    <property type="protein sequence ID" value="CAI4020364.1"/>
    <property type="molecule type" value="Genomic_DNA"/>
</dbReference>
<comment type="caution">
    <text evidence="6">The sequence shown here is derived from an EMBL/GenBank/DDBJ whole genome shotgun (WGS) entry which is preliminary data.</text>
</comment>
<sequence length="264" mass="29994">MLASFSMASPAPFRCLQWHIRQRPSRPARLLARAAKDDSRWRPLSLSEKLQQPLQLLVAIWLLLLLPAGLAMSPRKICGGLVLGSLPFEYLAFFLVGTVPRAWRYGSYARPARKGKPGTRPQDFLFLLLALFLAHILAVVLFVQQHRVLSFGWKLPRFVAMVLTGTAAWHLGRNYDRVAVSSELVTTGPYRLVRHPIYTSYLILFISSLLDLQSWLGCGILSIAALLFYSRRITAEEEILKESFGEKWDAFTASTRFKLIPFIY</sequence>
<dbReference type="AlphaFoldDB" id="A0A9P1M5T9"/>
<evidence type="ECO:0000313" key="8">
    <source>
        <dbReference type="Proteomes" id="UP001152797"/>
    </source>
</evidence>
<reference evidence="6" key="1">
    <citation type="submission" date="2022-10" db="EMBL/GenBank/DDBJ databases">
        <authorList>
            <person name="Chen Y."/>
            <person name="Dougan E. K."/>
            <person name="Chan C."/>
            <person name="Rhodes N."/>
            <person name="Thang M."/>
        </authorList>
    </citation>
    <scope>NUCLEOTIDE SEQUENCE</scope>
</reference>
<keyword evidence="5" id="KW-0489">Methyltransferase</keyword>
<dbReference type="Pfam" id="PF04140">
    <property type="entry name" value="ICMT"/>
    <property type="match status" value="1"/>
</dbReference>
<evidence type="ECO:0000256" key="5">
    <source>
        <dbReference type="RuleBase" id="RU362022"/>
    </source>
</evidence>
<reference evidence="7 8" key="2">
    <citation type="submission" date="2024-05" db="EMBL/GenBank/DDBJ databases">
        <authorList>
            <person name="Chen Y."/>
            <person name="Shah S."/>
            <person name="Dougan E. K."/>
            <person name="Thang M."/>
            <person name="Chan C."/>
        </authorList>
    </citation>
    <scope>NUCLEOTIDE SEQUENCE [LARGE SCALE GENOMIC DNA]</scope>
</reference>
<dbReference type="OrthoDB" id="426520at2759"/>
<feature type="transmembrane region" description="Helical" evidence="5">
    <location>
        <begin position="80"/>
        <end position="104"/>
    </location>
</feature>
<keyword evidence="5" id="KW-0949">S-adenosyl-L-methionine</keyword>
<dbReference type="Gene3D" id="1.20.120.1630">
    <property type="match status" value="1"/>
</dbReference>
<name>A0A9P1M5T9_9DINO</name>
<evidence type="ECO:0000256" key="3">
    <source>
        <dbReference type="ARBA" id="ARBA00022989"/>
    </source>
</evidence>
<dbReference type="PANTHER" id="PTHR12714">
    <property type="entry name" value="PROTEIN-S ISOPRENYLCYSTEINE O-METHYLTRANSFERASE"/>
    <property type="match status" value="1"/>
</dbReference>
<keyword evidence="8" id="KW-1185">Reference proteome</keyword>
<dbReference type="EC" id="2.1.1.100" evidence="5"/>
<dbReference type="EMBL" id="CAMXCT020006805">
    <property type="protein sequence ID" value="CAL1173739.1"/>
    <property type="molecule type" value="Genomic_DNA"/>
</dbReference>
<dbReference type="Proteomes" id="UP001152797">
    <property type="component" value="Unassembled WGS sequence"/>
</dbReference>
<dbReference type="InterPro" id="IPR007269">
    <property type="entry name" value="ICMT_MeTrfase"/>
</dbReference>
<evidence type="ECO:0000256" key="1">
    <source>
        <dbReference type="ARBA" id="ARBA00004141"/>
    </source>
</evidence>
<feature type="transmembrane region" description="Helical" evidence="5">
    <location>
        <begin position="155"/>
        <end position="172"/>
    </location>
</feature>
<accession>A0A9P1M5T9</accession>
<comment type="catalytic activity">
    <reaction evidence="5">
        <text>[protein]-C-terminal S-[(2E,6E)-farnesyl]-L-cysteine + S-adenosyl-L-methionine = [protein]-C-terminal S-[(2E,6E)-farnesyl]-L-cysteine methyl ester + S-adenosyl-L-homocysteine</text>
        <dbReference type="Rhea" id="RHEA:21672"/>
        <dbReference type="Rhea" id="RHEA-COMP:12125"/>
        <dbReference type="Rhea" id="RHEA-COMP:12126"/>
        <dbReference type="ChEBI" id="CHEBI:57856"/>
        <dbReference type="ChEBI" id="CHEBI:59789"/>
        <dbReference type="ChEBI" id="CHEBI:90510"/>
        <dbReference type="ChEBI" id="CHEBI:90511"/>
        <dbReference type="EC" id="2.1.1.100"/>
    </reaction>
</comment>
<dbReference type="PANTHER" id="PTHR12714:SF11">
    <property type="entry name" value="PROTEIN C-TERMINAL S-ISOPRENYLCYSTEINE CARBOXYL O-METHYLTRANSFERASE"/>
    <property type="match status" value="1"/>
</dbReference>
<keyword evidence="4 5" id="KW-0472">Membrane</keyword>